<gene>
    <name evidence="1" type="ORF">AVEN_252971_1</name>
</gene>
<evidence type="ECO:0000313" key="1">
    <source>
        <dbReference type="EMBL" id="GBN94295.1"/>
    </source>
</evidence>
<dbReference type="Proteomes" id="UP000499080">
    <property type="component" value="Unassembled WGS sequence"/>
</dbReference>
<organism evidence="1 2">
    <name type="scientific">Araneus ventricosus</name>
    <name type="common">Orbweaver spider</name>
    <name type="synonym">Epeira ventricosa</name>
    <dbReference type="NCBI Taxonomy" id="182803"/>
    <lineage>
        <taxon>Eukaryota</taxon>
        <taxon>Metazoa</taxon>
        <taxon>Ecdysozoa</taxon>
        <taxon>Arthropoda</taxon>
        <taxon>Chelicerata</taxon>
        <taxon>Arachnida</taxon>
        <taxon>Araneae</taxon>
        <taxon>Araneomorphae</taxon>
        <taxon>Entelegynae</taxon>
        <taxon>Araneoidea</taxon>
        <taxon>Araneidae</taxon>
        <taxon>Araneus</taxon>
    </lineage>
</organism>
<evidence type="ECO:0000313" key="2">
    <source>
        <dbReference type="Proteomes" id="UP000499080"/>
    </source>
</evidence>
<proteinExistence type="predicted"/>
<protein>
    <submittedName>
        <fullName evidence="1">Uncharacterized protein</fullName>
    </submittedName>
</protein>
<accession>A0A4Y2T569</accession>
<keyword evidence="2" id="KW-1185">Reference proteome</keyword>
<comment type="caution">
    <text evidence="1">The sequence shown here is derived from an EMBL/GenBank/DDBJ whole genome shotgun (WGS) entry which is preliminary data.</text>
</comment>
<dbReference type="AlphaFoldDB" id="A0A4Y2T569"/>
<name>A0A4Y2T569_ARAVE</name>
<dbReference type="EMBL" id="BGPR01025416">
    <property type="protein sequence ID" value="GBN94295.1"/>
    <property type="molecule type" value="Genomic_DNA"/>
</dbReference>
<reference evidence="1 2" key="1">
    <citation type="journal article" date="2019" name="Sci. Rep.">
        <title>Orb-weaving spider Araneus ventricosus genome elucidates the spidroin gene catalogue.</title>
        <authorList>
            <person name="Kono N."/>
            <person name="Nakamura H."/>
            <person name="Ohtoshi R."/>
            <person name="Moran D.A.P."/>
            <person name="Shinohara A."/>
            <person name="Yoshida Y."/>
            <person name="Fujiwara M."/>
            <person name="Mori M."/>
            <person name="Tomita M."/>
            <person name="Arakawa K."/>
        </authorList>
    </citation>
    <scope>NUCLEOTIDE SEQUENCE [LARGE SCALE GENOMIC DNA]</scope>
</reference>
<sequence length="124" mass="13799">MPFQPIQYCWHQARGQGELSTFGVHIPFNQFSCRNGVVTRRHGVMFCQLLESMSISTVSVAVLASIRGHGGIHQILSPMSIPADSVPCWHPIKRTWDDVLSNFGVPCPFNRFSCRTGIRQGDVG</sequence>